<reference evidence="3 4" key="1">
    <citation type="journal article" date="2007" name="Science">
        <title>The Chlamydomonas genome reveals the evolution of key animal and plant functions.</title>
        <authorList>
            <person name="Merchant S.S."/>
            <person name="Prochnik S.E."/>
            <person name="Vallon O."/>
            <person name="Harris E.H."/>
            <person name="Karpowicz S.J."/>
            <person name="Witman G.B."/>
            <person name="Terry A."/>
            <person name="Salamov A."/>
            <person name="Fritz-Laylin L.K."/>
            <person name="Marechal-Drouard L."/>
            <person name="Marshall W.F."/>
            <person name="Qu L.H."/>
            <person name="Nelson D.R."/>
            <person name="Sanderfoot A.A."/>
            <person name="Spalding M.H."/>
            <person name="Kapitonov V.V."/>
            <person name="Ren Q."/>
            <person name="Ferris P."/>
            <person name="Lindquist E."/>
            <person name="Shapiro H."/>
            <person name="Lucas S.M."/>
            <person name="Grimwood J."/>
            <person name="Schmutz J."/>
            <person name="Cardol P."/>
            <person name="Cerutti H."/>
            <person name="Chanfreau G."/>
            <person name="Chen C.L."/>
            <person name="Cognat V."/>
            <person name="Croft M.T."/>
            <person name="Dent R."/>
            <person name="Dutcher S."/>
            <person name="Fernandez E."/>
            <person name="Fukuzawa H."/>
            <person name="Gonzalez-Ballester D."/>
            <person name="Gonzalez-Halphen D."/>
            <person name="Hallmann A."/>
            <person name="Hanikenne M."/>
            <person name="Hippler M."/>
            <person name="Inwood W."/>
            <person name="Jabbari K."/>
            <person name="Kalanon M."/>
            <person name="Kuras R."/>
            <person name="Lefebvre P.A."/>
            <person name="Lemaire S.D."/>
            <person name="Lobanov A.V."/>
            <person name="Lohr M."/>
            <person name="Manuell A."/>
            <person name="Meier I."/>
            <person name="Mets L."/>
            <person name="Mittag M."/>
            <person name="Mittelmeier T."/>
            <person name="Moroney J.V."/>
            <person name="Moseley J."/>
            <person name="Napoli C."/>
            <person name="Nedelcu A.M."/>
            <person name="Niyogi K."/>
            <person name="Novoselov S.V."/>
            <person name="Paulsen I.T."/>
            <person name="Pazour G."/>
            <person name="Purton S."/>
            <person name="Ral J.P."/>
            <person name="Riano-Pachon D.M."/>
            <person name="Riekhof W."/>
            <person name="Rymarquis L."/>
            <person name="Schroda M."/>
            <person name="Stern D."/>
            <person name="Umen J."/>
            <person name="Willows R."/>
            <person name="Wilson N."/>
            <person name="Zimmer S.L."/>
            <person name="Allmer J."/>
            <person name="Balk J."/>
            <person name="Bisova K."/>
            <person name="Chen C.J."/>
            <person name="Elias M."/>
            <person name="Gendler K."/>
            <person name="Hauser C."/>
            <person name="Lamb M.R."/>
            <person name="Ledford H."/>
            <person name="Long J.C."/>
            <person name="Minagawa J."/>
            <person name="Page M.D."/>
            <person name="Pan J."/>
            <person name="Pootakham W."/>
            <person name="Roje S."/>
            <person name="Rose A."/>
            <person name="Stahlberg E."/>
            <person name="Terauchi A.M."/>
            <person name="Yang P."/>
            <person name="Ball S."/>
            <person name="Bowler C."/>
            <person name="Dieckmann C.L."/>
            <person name="Gladyshev V.N."/>
            <person name="Green P."/>
            <person name="Jorgensen R."/>
            <person name="Mayfield S."/>
            <person name="Mueller-Roeber B."/>
            <person name="Rajamani S."/>
            <person name="Sayre R.T."/>
            <person name="Brokstein P."/>
            <person name="Dubchak I."/>
            <person name="Goodstein D."/>
            <person name="Hornick L."/>
            <person name="Huang Y.W."/>
            <person name="Jhaveri J."/>
            <person name="Luo Y."/>
            <person name="Martinez D."/>
            <person name="Ngau W.C."/>
            <person name="Otillar B."/>
            <person name="Poliakov A."/>
            <person name="Porter A."/>
            <person name="Szajkowski L."/>
            <person name="Werner G."/>
            <person name="Zhou K."/>
            <person name="Grigoriev I.V."/>
            <person name="Rokhsar D.S."/>
            <person name="Grossman A.R."/>
        </authorList>
    </citation>
    <scope>NUCLEOTIDE SEQUENCE [LARGE SCALE GENOMIC DNA]</scope>
    <source>
        <strain evidence="4">CC-503</strain>
    </source>
</reference>
<dbReference type="Gramene" id="PNW87134">
    <property type="protein sequence ID" value="PNW87134"/>
    <property type="gene ID" value="CHLRE_02g110350v5"/>
</dbReference>
<dbReference type="Proteomes" id="UP000006906">
    <property type="component" value="Chromosome 2"/>
</dbReference>
<dbReference type="InterPro" id="IPR052981">
    <property type="entry name" value="Ingression_C2_domain"/>
</dbReference>
<dbReference type="FunCoup" id="A0A2K3E2Y6">
    <property type="interactions" value="36"/>
</dbReference>
<feature type="compositionally biased region" description="Low complexity" evidence="1">
    <location>
        <begin position="138"/>
        <end position="148"/>
    </location>
</feature>
<feature type="region of interest" description="Disordered" evidence="1">
    <location>
        <begin position="127"/>
        <end position="148"/>
    </location>
</feature>
<dbReference type="CDD" id="cd00030">
    <property type="entry name" value="C2"/>
    <property type="match status" value="1"/>
</dbReference>
<dbReference type="InterPro" id="IPR000008">
    <property type="entry name" value="C2_dom"/>
</dbReference>
<name>A0A2K3E2Y6_CHLRE</name>
<dbReference type="RefSeq" id="XP_001699936.2">
    <property type="nucleotide sequence ID" value="XM_001699884.2"/>
</dbReference>
<dbReference type="InterPro" id="IPR035892">
    <property type="entry name" value="C2_domain_sf"/>
</dbReference>
<accession>A0A2K3E2Y6</accession>
<feature type="compositionally biased region" description="Pro residues" evidence="1">
    <location>
        <begin position="239"/>
        <end position="258"/>
    </location>
</feature>
<dbReference type="PaxDb" id="3055-EDP07632"/>
<dbReference type="PANTHER" id="PTHR47052:SF3">
    <property type="entry name" value="INGRESSION PROTEIN 1"/>
    <property type="match status" value="1"/>
</dbReference>
<proteinExistence type="predicted"/>
<evidence type="ECO:0000313" key="4">
    <source>
        <dbReference type="Proteomes" id="UP000006906"/>
    </source>
</evidence>
<gene>
    <name evidence="3" type="ORF">CHLRE_02g110350v5</name>
</gene>
<feature type="compositionally biased region" description="Low complexity" evidence="1">
    <location>
        <begin position="267"/>
        <end position="278"/>
    </location>
</feature>
<dbReference type="SMART" id="SM00239">
    <property type="entry name" value="C2"/>
    <property type="match status" value="1"/>
</dbReference>
<dbReference type="STRING" id="3055.A0A2K3E2Y6"/>
<dbReference type="OrthoDB" id="419768at2759"/>
<dbReference type="Pfam" id="PF00168">
    <property type="entry name" value="C2"/>
    <property type="match status" value="1"/>
</dbReference>
<feature type="compositionally biased region" description="Pro residues" evidence="1">
    <location>
        <begin position="219"/>
        <end position="230"/>
    </location>
</feature>
<dbReference type="GeneID" id="5725258"/>
<dbReference type="SUPFAM" id="SSF49562">
    <property type="entry name" value="C2 domain (Calcium/lipid-binding domain, CaLB)"/>
    <property type="match status" value="1"/>
</dbReference>
<organism evidence="3 4">
    <name type="scientific">Chlamydomonas reinhardtii</name>
    <name type="common">Chlamydomonas smithii</name>
    <dbReference type="NCBI Taxonomy" id="3055"/>
    <lineage>
        <taxon>Eukaryota</taxon>
        <taxon>Viridiplantae</taxon>
        <taxon>Chlorophyta</taxon>
        <taxon>core chlorophytes</taxon>
        <taxon>Chlorophyceae</taxon>
        <taxon>CS clade</taxon>
        <taxon>Chlamydomonadales</taxon>
        <taxon>Chlamydomonadaceae</taxon>
        <taxon>Chlamydomonas</taxon>
    </lineage>
</organism>
<dbReference type="Gene3D" id="2.60.40.150">
    <property type="entry name" value="C2 domain"/>
    <property type="match status" value="1"/>
</dbReference>
<dbReference type="AlphaFoldDB" id="A0A2K3E2Y6"/>
<dbReference type="KEGG" id="cre:CHLRE_02g110350v5"/>
<protein>
    <recommendedName>
        <fullName evidence="2">C2 domain-containing protein</fullName>
    </recommendedName>
</protein>
<evidence type="ECO:0000259" key="2">
    <source>
        <dbReference type="PROSITE" id="PS50004"/>
    </source>
</evidence>
<feature type="domain" description="C2" evidence="2">
    <location>
        <begin position="1"/>
        <end position="104"/>
    </location>
</feature>
<evidence type="ECO:0000313" key="3">
    <source>
        <dbReference type="EMBL" id="PNW87134.1"/>
    </source>
</evidence>
<dbReference type="EMBL" id="CM008963">
    <property type="protein sequence ID" value="PNW87134.1"/>
    <property type="molecule type" value="Genomic_DNA"/>
</dbReference>
<dbReference type="ExpressionAtlas" id="A0A2K3E2Y6">
    <property type="expression patterns" value="baseline"/>
</dbReference>
<dbReference type="PROSITE" id="PS50004">
    <property type="entry name" value="C2"/>
    <property type="match status" value="1"/>
</dbReference>
<feature type="region of interest" description="Disordered" evidence="1">
    <location>
        <begin position="185"/>
        <end position="278"/>
    </location>
</feature>
<keyword evidence="4" id="KW-1185">Reference proteome</keyword>
<dbReference type="InParanoid" id="A0A2K3E2Y6"/>
<dbReference type="PANTHER" id="PTHR47052">
    <property type="entry name" value="CONSERVED SERINE PROLINE-RICH PROTEIN (AFU_ORTHOLOGUE AFUA_2G01790)"/>
    <property type="match status" value="1"/>
</dbReference>
<sequence length="278" mass="28974">MALEAGELAVTVEFAKDLKDKDWFGKQDPYAVLKVGSQQFRTRTAVDGGKNPVWNETFRFNVINENDVELIIKDSDVSADDIIGTARVSLAKVREHGRDTQQCAVHSKSGKQHGFVQVNLTFTRNSSLKAGGHGGQPQPGAYPGYPQQAYGAYAQPQGIPGYGVPYGAPPPGAYGAPPPGAYPGYPPQPGYGAPAPGYPPQPGYPAPAPGYPPQQGYPGAPPPGQYPPTGAPGAAPPAYGAPPPGQYPPPQGAYPPPGGAGYPAYPPQQGYPGAPTYR</sequence>
<evidence type="ECO:0000256" key="1">
    <source>
        <dbReference type="SAM" id="MobiDB-lite"/>
    </source>
</evidence>
<feature type="compositionally biased region" description="Pro residues" evidence="1">
    <location>
        <begin position="196"/>
        <end position="212"/>
    </location>
</feature>
<dbReference type="OMA" id="NCHDCHG"/>